<dbReference type="EMBL" id="JAMTCS010000003">
    <property type="protein sequence ID" value="MCP2263945.1"/>
    <property type="molecule type" value="Genomic_DNA"/>
</dbReference>
<keyword evidence="1" id="KW-0479">Metal-binding</keyword>
<dbReference type="Gene3D" id="1.10.4080.10">
    <property type="entry name" value="ADP-ribosylation/Crystallin J1"/>
    <property type="match status" value="1"/>
</dbReference>
<feature type="binding site" evidence="1">
    <location>
        <position position="73"/>
    </location>
    <ligand>
        <name>Mg(2+)</name>
        <dbReference type="ChEBI" id="CHEBI:18420"/>
        <label>1</label>
    </ligand>
</feature>
<organism evidence="2 3">
    <name type="scientific">Promicromonospora thailandica</name>
    <dbReference type="NCBI Taxonomy" id="765201"/>
    <lineage>
        <taxon>Bacteria</taxon>
        <taxon>Bacillati</taxon>
        <taxon>Actinomycetota</taxon>
        <taxon>Actinomycetes</taxon>
        <taxon>Micrococcales</taxon>
        <taxon>Promicromonosporaceae</taxon>
        <taxon>Promicromonospora</taxon>
    </lineage>
</organism>
<accession>A0A9X2G0W6</accession>
<dbReference type="SUPFAM" id="SSF101478">
    <property type="entry name" value="ADP-ribosylglycohydrolase"/>
    <property type="match status" value="1"/>
</dbReference>
<comment type="cofactor">
    <cofactor evidence="1">
        <name>Mg(2+)</name>
        <dbReference type="ChEBI" id="CHEBI:18420"/>
    </cofactor>
    <text evidence="1">Binds 2 magnesium ions per subunit.</text>
</comment>
<gene>
    <name evidence="2" type="ORF">APR03_001281</name>
</gene>
<proteinExistence type="predicted"/>
<dbReference type="GO" id="GO:0046872">
    <property type="term" value="F:metal ion binding"/>
    <property type="evidence" value="ECO:0007669"/>
    <property type="project" value="UniProtKB-KW"/>
</dbReference>
<reference evidence="2" key="1">
    <citation type="submission" date="2022-06" db="EMBL/GenBank/DDBJ databases">
        <title>Genomic Encyclopedia of Archaeal and Bacterial Type Strains, Phase II (KMG-II): from individual species to whole genera.</title>
        <authorList>
            <person name="Goeker M."/>
        </authorList>
    </citation>
    <scope>NUCLEOTIDE SEQUENCE</scope>
    <source>
        <strain evidence="2">DSM 26652</strain>
    </source>
</reference>
<protein>
    <submittedName>
        <fullName evidence="2">ADP-ribosylglycohydrolase</fullName>
    </submittedName>
</protein>
<dbReference type="InterPro" id="IPR005502">
    <property type="entry name" value="Ribosyl_crysJ1"/>
</dbReference>
<dbReference type="InterPro" id="IPR036705">
    <property type="entry name" value="Ribosyl_crysJ1_sf"/>
</dbReference>
<evidence type="ECO:0000256" key="1">
    <source>
        <dbReference type="PIRSR" id="PIRSR605502-1"/>
    </source>
</evidence>
<comment type="caution">
    <text evidence="2">The sequence shown here is derived from an EMBL/GenBank/DDBJ whole genome shotgun (WGS) entry which is preliminary data.</text>
</comment>
<feature type="binding site" evidence="1">
    <location>
        <position position="74"/>
    </location>
    <ligand>
        <name>Mg(2+)</name>
        <dbReference type="ChEBI" id="CHEBI:18420"/>
        <label>1</label>
    </ligand>
</feature>
<dbReference type="Pfam" id="PF03747">
    <property type="entry name" value="ADP_ribosyl_GH"/>
    <property type="match status" value="1"/>
</dbReference>
<feature type="binding site" evidence="1">
    <location>
        <position position="72"/>
    </location>
    <ligand>
        <name>Mg(2+)</name>
        <dbReference type="ChEBI" id="CHEBI:18420"/>
        <label>1</label>
    </ligand>
</feature>
<keyword evidence="1" id="KW-0460">Magnesium</keyword>
<feature type="binding site" evidence="1">
    <location>
        <position position="285"/>
    </location>
    <ligand>
        <name>Mg(2+)</name>
        <dbReference type="ChEBI" id="CHEBI:18420"/>
        <label>1</label>
    </ligand>
</feature>
<evidence type="ECO:0000313" key="2">
    <source>
        <dbReference type="EMBL" id="MCP2263945.1"/>
    </source>
</evidence>
<feature type="binding site" evidence="1">
    <location>
        <position position="286"/>
    </location>
    <ligand>
        <name>Mg(2+)</name>
        <dbReference type="ChEBI" id="CHEBI:18420"/>
        <label>1</label>
    </ligand>
</feature>
<dbReference type="Proteomes" id="UP001139493">
    <property type="component" value="Unassembled WGS sequence"/>
</dbReference>
<dbReference type="RefSeq" id="WP_253833805.1">
    <property type="nucleotide sequence ID" value="NZ_JAMTCS010000003.1"/>
</dbReference>
<evidence type="ECO:0000313" key="3">
    <source>
        <dbReference type="Proteomes" id="UP001139493"/>
    </source>
</evidence>
<dbReference type="AlphaFoldDB" id="A0A9X2G0W6"/>
<name>A0A9X2G0W6_9MICO</name>
<keyword evidence="3" id="KW-1185">Reference proteome</keyword>
<sequence>MTDRLDRAVGAVHGLALGDALGAPASEHRTVRDPWVRQMLRKGPLELDESRVLRPVVPFVLSAIGAPTLVPTDDAETFAVAARVLLEAPGRDADSLFDTWRGLLDTPDTWVSAAQRSALINAANGLRPPHTGADNPAFYDDSALPGALAVAIATADPGEAAALARGYAGLTHDGTGVHAAAAFARVVAHLLAGAELRPALEAGAEDVAADGWLADNVRDAFRVVDEARTPFAALPALVARFAPRTYSHPGTVAETLPLALAVTALTGGDHEAALPLALSVTRHQDSLPALVGALCGAAGSAPDAGAVDVDVLQGVTVPAVAGRSLAELAGALVTSR</sequence>